<accession>A0A839MZ20</accession>
<protein>
    <submittedName>
        <fullName evidence="1">Uncharacterized protein</fullName>
    </submittedName>
</protein>
<name>A0A839MZ20_9MICO</name>
<sequence>MPSEDVQELRARSAARGISLSQYLRELIHDDTSRPPMGDVLSRIATRQPVEGTAEDVRSFIADGRR</sequence>
<organism evidence="1 2">
    <name type="scientific">Flexivirga oryzae</name>
    <dbReference type="NCBI Taxonomy" id="1794944"/>
    <lineage>
        <taxon>Bacteria</taxon>
        <taxon>Bacillati</taxon>
        <taxon>Actinomycetota</taxon>
        <taxon>Actinomycetes</taxon>
        <taxon>Micrococcales</taxon>
        <taxon>Dermacoccaceae</taxon>
        <taxon>Flexivirga</taxon>
    </lineage>
</organism>
<evidence type="ECO:0000313" key="1">
    <source>
        <dbReference type="EMBL" id="MBB2890700.1"/>
    </source>
</evidence>
<dbReference type="Proteomes" id="UP000559182">
    <property type="component" value="Unassembled WGS sequence"/>
</dbReference>
<keyword evidence="2" id="KW-1185">Reference proteome</keyword>
<evidence type="ECO:0000313" key="2">
    <source>
        <dbReference type="Proteomes" id="UP000559182"/>
    </source>
</evidence>
<dbReference type="EMBL" id="JACHVQ010000001">
    <property type="protein sequence ID" value="MBB2890700.1"/>
    <property type="molecule type" value="Genomic_DNA"/>
</dbReference>
<comment type="caution">
    <text evidence="1">The sequence shown here is derived from an EMBL/GenBank/DDBJ whole genome shotgun (WGS) entry which is preliminary data.</text>
</comment>
<gene>
    <name evidence="1" type="ORF">FHU39_000684</name>
</gene>
<proteinExistence type="predicted"/>
<dbReference type="RefSeq" id="WP_183318987.1">
    <property type="nucleotide sequence ID" value="NZ_JACHVQ010000001.1"/>
</dbReference>
<reference evidence="1 2" key="1">
    <citation type="submission" date="2020-08" db="EMBL/GenBank/DDBJ databases">
        <title>Sequencing the genomes of 1000 actinobacteria strains.</title>
        <authorList>
            <person name="Klenk H.-P."/>
        </authorList>
    </citation>
    <scope>NUCLEOTIDE SEQUENCE [LARGE SCALE GENOMIC DNA]</scope>
    <source>
        <strain evidence="1 2">DSM 105369</strain>
    </source>
</reference>
<dbReference type="AlphaFoldDB" id="A0A839MZ20"/>